<dbReference type="Proteomes" id="UP000317238">
    <property type="component" value="Unassembled WGS sequence"/>
</dbReference>
<feature type="region of interest" description="Disordered" evidence="1">
    <location>
        <begin position="47"/>
        <end position="67"/>
    </location>
</feature>
<organism evidence="2 3">
    <name type="scientific">Crateriforma conspicua</name>
    <dbReference type="NCBI Taxonomy" id="2527996"/>
    <lineage>
        <taxon>Bacteria</taxon>
        <taxon>Pseudomonadati</taxon>
        <taxon>Planctomycetota</taxon>
        <taxon>Planctomycetia</taxon>
        <taxon>Planctomycetales</taxon>
        <taxon>Planctomycetaceae</taxon>
        <taxon>Crateriforma</taxon>
    </lineage>
</organism>
<evidence type="ECO:0000313" key="2">
    <source>
        <dbReference type="EMBL" id="TWT65610.1"/>
    </source>
</evidence>
<dbReference type="AlphaFoldDB" id="A0A5C5XRY5"/>
<keyword evidence="3" id="KW-1185">Reference proteome</keyword>
<feature type="compositionally biased region" description="Basic residues" evidence="1">
    <location>
        <begin position="116"/>
        <end position="126"/>
    </location>
</feature>
<comment type="caution">
    <text evidence="2">The sequence shown here is derived from an EMBL/GenBank/DDBJ whole genome shotgun (WGS) entry which is preliminary data.</text>
</comment>
<protein>
    <submittedName>
        <fullName evidence="2">Uncharacterized protein</fullName>
    </submittedName>
</protein>
<evidence type="ECO:0000256" key="1">
    <source>
        <dbReference type="SAM" id="MobiDB-lite"/>
    </source>
</evidence>
<reference evidence="2 3" key="1">
    <citation type="submission" date="2019-02" db="EMBL/GenBank/DDBJ databases">
        <title>Deep-cultivation of Planctomycetes and their phenomic and genomic characterization uncovers novel biology.</title>
        <authorList>
            <person name="Wiegand S."/>
            <person name="Jogler M."/>
            <person name="Boedeker C."/>
            <person name="Pinto D."/>
            <person name="Vollmers J."/>
            <person name="Rivas-Marin E."/>
            <person name="Kohn T."/>
            <person name="Peeters S.H."/>
            <person name="Heuer A."/>
            <person name="Rast P."/>
            <person name="Oberbeckmann S."/>
            <person name="Bunk B."/>
            <person name="Jeske O."/>
            <person name="Meyerdierks A."/>
            <person name="Storesund J.E."/>
            <person name="Kallscheuer N."/>
            <person name="Luecker S."/>
            <person name="Lage O.M."/>
            <person name="Pohl T."/>
            <person name="Merkel B.J."/>
            <person name="Hornburger P."/>
            <person name="Mueller R.-W."/>
            <person name="Bruemmer F."/>
            <person name="Labrenz M."/>
            <person name="Spormann A.M."/>
            <person name="Op Den Camp H."/>
            <person name="Overmann J."/>
            <person name="Amann R."/>
            <person name="Jetten M.S.M."/>
            <person name="Mascher T."/>
            <person name="Medema M.H."/>
            <person name="Devos D.P."/>
            <person name="Kaster A.-K."/>
            <person name="Ovreas L."/>
            <person name="Rohde M."/>
            <person name="Galperin M.Y."/>
            <person name="Jogler C."/>
        </authorList>
    </citation>
    <scope>NUCLEOTIDE SEQUENCE [LARGE SCALE GENOMIC DNA]</scope>
    <source>
        <strain evidence="2 3">Pan14r</strain>
    </source>
</reference>
<proteinExistence type="predicted"/>
<gene>
    <name evidence="2" type="ORF">Pan14r_51570</name>
</gene>
<evidence type="ECO:0000313" key="3">
    <source>
        <dbReference type="Proteomes" id="UP000317238"/>
    </source>
</evidence>
<accession>A0A5C5XRY5</accession>
<sequence length="185" mass="20782">MAAFTLTAKDFFIDHGAVAKAVGVANFKALRSAGALGRTHARRQIKFTKNRGKTSQPGKPPRAHRRGKGIKTILYGYHRPSESMLIGYAKLGGVAGRDVPSTLEYGGTAKIRVRQVRKDRNRRSKRSGTLSDSQRRKIKRYYSRYQSDVSVSTMTVRVRKRPNMGPMLDAIQPKLPELWRDQVKG</sequence>
<dbReference type="RefSeq" id="WP_146440904.1">
    <property type="nucleotide sequence ID" value="NZ_SJPL01000002.1"/>
</dbReference>
<feature type="region of interest" description="Disordered" evidence="1">
    <location>
        <begin position="116"/>
        <end position="135"/>
    </location>
</feature>
<name>A0A5C5XRY5_9PLAN</name>
<dbReference type="EMBL" id="SJPL01000002">
    <property type="protein sequence ID" value="TWT65610.1"/>
    <property type="molecule type" value="Genomic_DNA"/>
</dbReference>